<evidence type="ECO:0000256" key="7">
    <source>
        <dbReference type="ARBA" id="ARBA00022785"/>
    </source>
</evidence>
<dbReference type="NCBIfam" id="NF001140">
    <property type="entry name" value="PRK00147.1"/>
    <property type="match status" value="1"/>
</dbReference>
<dbReference type="SUPFAM" id="SSF111337">
    <property type="entry name" value="QueA-like"/>
    <property type="match status" value="1"/>
</dbReference>
<comment type="catalytic activity">
    <reaction evidence="8 13">
        <text>7-aminomethyl-7-carbaguanosine(34) in tRNA + S-adenosyl-L-methionine = epoxyqueuosine(34) in tRNA + adenine + L-methionine + 2 H(+)</text>
        <dbReference type="Rhea" id="RHEA:32155"/>
        <dbReference type="Rhea" id="RHEA-COMP:10342"/>
        <dbReference type="Rhea" id="RHEA-COMP:18582"/>
        <dbReference type="ChEBI" id="CHEBI:15378"/>
        <dbReference type="ChEBI" id="CHEBI:16708"/>
        <dbReference type="ChEBI" id="CHEBI:57844"/>
        <dbReference type="ChEBI" id="CHEBI:59789"/>
        <dbReference type="ChEBI" id="CHEBI:82833"/>
        <dbReference type="ChEBI" id="CHEBI:194443"/>
        <dbReference type="EC" id="2.4.99.17"/>
    </reaction>
</comment>
<dbReference type="AlphaFoldDB" id="A0A318TEI4"/>
<keyword evidence="6 13" id="KW-0949">S-adenosyl-L-methionine</keyword>
<protein>
    <recommendedName>
        <fullName evidence="11 13">S-adenosylmethionine:tRNA ribosyltransferase-isomerase</fullName>
        <ecNumber evidence="10 13">2.4.99.17</ecNumber>
    </recommendedName>
    <alternativeName>
        <fullName evidence="12 13">Queuosine biosynthesis protein QueA</fullName>
    </alternativeName>
</protein>
<comment type="similarity">
    <text evidence="9 13">Belongs to the QueA family.</text>
</comment>
<dbReference type="InterPro" id="IPR036100">
    <property type="entry name" value="QueA_sf"/>
</dbReference>
<evidence type="ECO:0000256" key="10">
    <source>
        <dbReference type="ARBA" id="ARBA00066503"/>
    </source>
</evidence>
<keyword evidence="5 13" id="KW-0808">Transferase</keyword>
<comment type="subcellular location">
    <subcellularLocation>
        <location evidence="1 13">Cytoplasm</location>
    </subcellularLocation>
</comment>
<dbReference type="Gene3D" id="2.40.10.240">
    <property type="entry name" value="QueA-like"/>
    <property type="match status" value="1"/>
</dbReference>
<sequence>MPGRVEGGVWPRTIVQRQYMRVDLFDFDLPEELIALRPAEPRDSARLLLVKPGEPFADKSVSELPDLLNPGDALVFNDTKVIPAQLEGIRERDGVTAHISATLHMRVGPDRWKAFLRPGKRVKEGERICFGHDGSSCFLGTLDATVAEKGDAGEALLVFDMSGAALDEAIAAVGHIPLPPYIASKRPEDQRDRTDYQTVYAREEGAVAAPTAGLHFTPRLLEKLKQKGIEEHFVTLHVGAGTFLPVKADDTAEHKMHAEIGHVSEATANALNRVRANGGRIVCVGTTSLRLLESAADEDGVIQPWSGATDIFITPGYRFRAVDMLMTNFHLPRSTLFMLVSAFSGMDTMRAAYEHAIRENYRFYSYGDASLLWRG</sequence>
<dbReference type="Proteomes" id="UP000247454">
    <property type="component" value="Unassembled WGS sequence"/>
</dbReference>
<dbReference type="InterPro" id="IPR042119">
    <property type="entry name" value="QueA_dom2"/>
</dbReference>
<dbReference type="InterPro" id="IPR003699">
    <property type="entry name" value="QueA"/>
</dbReference>
<evidence type="ECO:0000256" key="3">
    <source>
        <dbReference type="ARBA" id="ARBA00011245"/>
    </source>
</evidence>
<evidence type="ECO:0000256" key="11">
    <source>
        <dbReference type="ARBA" id="ARBA00069325"/>
    </source>
</evidence>
<evidence type="ECO:0000313" key="14">
    <source>
        <dbReference type="EMBL" id="PYE86828.1"/>
    </source>
</evidence>
<organism evidence="14 15">
    <name type="scientific">Phyllobacterium leguminum</name>
    <dbReference type="NCBI Taxonomy" id="314237"/>
    <lineage>
        <taxon>Bacteria</taxon>
        <taxon>Pseudomonadati</taxon>
        <taxon>Pseudomonadota</taxon>
        <taxon>Alphaproteobacteria</taxon>
        <taxon>Hyphomicrobiales</taxon>
        <taxon>Phyllobacteriaceae</taxon>
        <taxon>Phyllobacterium</taxon>
    </lineage>
</organism>
<evidence type="ECO:0000256" key="2">
    <source>
        <dbReference type="ARBA" id="ARBA00004691"/>
    </source>
</evidence>
<reference evidence="14 15" key="1">
    <citation type="submission" date="2018-06" db="EMBL/GenBank/DDBJ databases">
        <title>Genomic Encyclopedia of Type Strains, Phase III (KMG-III): the genomes of soil and plant-associated and newly described type strains.</title>
        <authorList>
            <person name="Whitman W."/>
        </authorList>
    </citation>
    <scope>NUCLEOTIDE SEQUENCE [LARGE SCALE GENOMIC DNA]</scope>
    <source>
        <strain evidence="14 15">ORS 1419</strain>
    </source>
</reference>
<evidence type="ECO:0000256" key="9">
    <source>
        <dbReference type="ARBA" id="ARBA00061210"/>
    </source>
</evidence>
<evidence type="ECO:0000256" key="13">
    <source>
        <dbReference type="HAMAP-Rule" id="MF_00113"/>
    </source>
</evidence>
<proteinExistence type="inferred from homology"/>
<dbReference type="EC" id="2.4.99.17" evidence="10 13"/>
<dbReference type="HAMAP" id="MF_00113">
    <property type="entry name" value="QueA"/>
    <property type="match status" value="1"/>
</dbReference>
<dbReference type="GO" id="GO:0008616">
    <property type="term" value="P:tRNA queuosine(34) biosynthetic process"/>
    <property type="evidence" value="ECO:0007669"/>
    <property type="project" value="UniProtKB-UniRule"/>
</dbReference>
<keyword evidence="14" id="KW-0413">Isomerase</keyword>
<dbReference type="FunFam" id="3.40.1780.10:FF:000001">
    <property type="entry name" value="S-adenosylmethionine:tRNA ribosyltransferase-isomerase"/>
    <property type="match status" value="1"/>
</dbReference>
<evidence type="ECO:0000313" key="15">
    <source>
        <dbReference type="Proteomes" id="UP000247454"/>
    </source>
</evidence>
<keyword evidence="4 13" id="KW-0963">Cytoplasm</keyword>
<evidence type="ECO:0000256" key="5">
    <source>
        <dbReference type="ARBA" id="ARBA00022679"/>
    </source>
</evidence>
<evidence type="ECO:0000256" key="6">
    <source>
        <dbReference type="ARBA" id="ARBA00022691"/>
    </source>
</evidence>
<dbReference type="PANTHER" id="PTHR30307">
    <property type="entry name" value="S-ADENOSYLMETHIONINE:TRNA RIBOSYLTRANSFERASE-ISOMERASE"/>
    <property type="match status" value="1"/>
</dbReference>
<name>A0A318TEI4_9HYPH</name>
<dbReference type="NCBIfam" id="TIGR00113">
    <property type="entry name" value="queA"/>
    <property type="match status" value="1"/>
</dbReference>
<comment type="subunit">
    <text evidence="3 13">Monomer.</text>
</comment>
<evidence type="ECO:0000256" key="12">
    <source>
        <dbReference type="ARBA" id="ARBA00076160"/>
    </source>
</evidence>
<dbReference type="UniPathway" id="UPA00392"/>
<dbReference type="PANTHER" id="PTHR30307:SF0">
    <property type="entry name" value="S-ADENOSYLMETHIONINE:TRNA RIBOSYLTRANSFERASE-ISOMERASE"/>
    <property type="match status" value="1"/>
</dbReference>
<comment type="function">
    <text evidence="13">Transfers and isomerizes the ribose moiety from AdoMet to the 7-aminomethyl group of 7-deazaguanine (preQ1-tRNA) to give epoxyqueuosine (oQ-tRNA).</text>
</comment>
<evidence type="ECO:0000256" key="8">
    <source>
        <dbReference type="ARBA" id="ARBA00052751"/>
    </source>
</evidence>
<keyword evidence="7 13" id="KW-0671">Queuosine biosynthesis</keyword>
<comment type="caution">
    <text evidence="14">The sequence shown here is derived from an EMBL/GenBank/DDBJ whole genome shotgun (WGS) entry which is preliminary data.</text>
</comment>
<comment type="pathway">
    <text evidence="2 13">tRNA modification; tRNA-queuosine biosynthesis.</text>
</comment>
<accession>A0A318TEI4</accession>
<evidence type="ECO:0000256" key="1">
    <source>
        <dbReference type="ARBA" id="ARBA00004496"/>
    </source>
</evidence>
<dbReference type="Pfam" id="PF02547">
    <property type="entry name" value="Queuosine_synth"/>
    <property type="match status" value="1"/>
</dbReference>
<dbReference type="InterPro" id="IPR042118">
    <property type="entry name" value="QueA_dom1"/>
</dbReference>
<dbReference type="Gene3D" id="3.40.1780.10">
    <property type="entry name" value="QueA-like"/>
    <property type="match status" value="1"/>
</dbReference>
<keyword evidence="15" id="KW-1185">Reference proteome</keyword>
<dbReference type="EMBL" id="QJTF01000019">
    <property type="protein sequence ID" value="PYE86828.1"/>
    <property type="molecule type" value="Genomic_DNA"/>
</dbReference>
<dbReference type="GO" id="GO:0005737">
    <property type="term" value="C:cytoplasm"/>
    <property type="evidence" value="ECO:0007669"/>
    <property type="project" value="UniProtKB-SubCell"/>
</dbReference>
<gene>
    <name evidence="13" type="primary">queA</name>
    <name evidence="14" type="ORF">C7477_11956</name>
</gene>
<dbReference type="GO" id="GO:0051075">
    <property type="term" value="F:S-adenosylmethionine:tRNA ribosyltransferase-isomerase activity"/>
    <property type="evidence" value="ECO:0007669"/>
    <property type="project" value="UniProtKB-EC"/>
</dbReference>
<evidence type="ECO:0000256" key="4">
    <source>
        <dbReference type="ARBA" id="ARBA00022490"/>
    </source>
</evidence>